<comment type="similarity">
    <text evidence="1">Belongs to the AB hydrolase superfamily.</text>
</comment>
<organism evidence="4">
    <name type="scientific">Orobanche minor</name>
    <name type="common">Small broomrape</name>
    <name type="synonym">Hellroot</name>
    <dbReference type="NCBI Taxonomy" id="36748"/>
    <lineage>
        <taxon>Eukaryota</taxon>
        <taxon>Viridiplantae</taxon>
        <taxon>Streptophyta</taxon>
        <taxon>Embryophyta</taxon>
        <taxon>Tracheophyta</taxon>
        <taxon>Spermatophyta</taxon>
        <taxon>Magnoliopsida</taxon>
        <taxon>eudicotyledons</taxon>
        <taxon>Gunneridae</taxon>
        <taxon>Pentapetalae</taxon>
        <taxon>asterids</taxon>
        <taxon>lamiids</taxon>
        <taxon>Lamiales</taxon>
        <taxon>Orobanchaceae</taxon>
        <taxon>Orobancheae</taxon>
        <taxon>Orobanche</taxon>
    </lineage>
</organism>
<reference evidence="4" key="1">
    <citation type="submission" date="2017-06" db="EMBL/GenBank/DDBJ databases">
        <title>Convergent evolution of strigolactone perception enabled host detection in parasitic plants.</title>
        <authorList>
            <person name="Conn C.E."/>
            <person name="Bythell-Douglas R."/>
            <person name="Neumann D."/>
            <person name="Yoshida S."/>
            <person name="Whittington B."/>
            <person name="Westwood J.H."/>
            <person name="Shirasu K."/>
            <person name="Bond C.S."/>
            <person name="Dyer K.A."/>
            <person name="Nelson D.C."/>
        </authorList>
    </citation>
    <scope>NUCLEOTIDE SEQUENCE</scope>
</reference>
<dbReference type="FunFam" id="3.40.50.1820:FF:000042">
    <property type="entry name" value="probable strigolactone esterase DAD2"/>
    <property type="match status" value="1"/>
</dbReference>
<dbReference type="Pfam" id="PF00561">
    <property type="entry name" value="Abhydrolase_1"/>
    <property type="match status" value="1"/>
</dbReference>
<evidence type="ECO:0000313" key="4">
    <source>
        <dbReference type="EMBL" id="AWN64521.1"/>
    </source>
</evidence>
<dbReference type="GO" id="GO:0016787">
    <property type="term" value="F:hydrolase activity"/>
    <property type="evidence" value="ECO:0007669"/>
    <property type="project" value="UniProtKB-KW"/>
</dbReference>
<dbReference type="SMR" id="A0A2U8XQ39"/>
<dbReference type="Gene3D" id="3.40.50.1820">
    <property type="entry name" value="alpha/beta hydrolase"/>
    <property type="match status" value="1"/>
</dbReference>
<sequence>MSTVGADHNVRVLGSGETTVVLGHGFGTDQSVWKYLVPHLVDLYRVILYDNMGAGTTNPDRYDFDRYATIEAYASDLLAILEEFGSGKCIYVGHSLSCMAAALASIYRPDLFHKLVMLCATPRMTNTVDYYGGFAQEEVNQLLNAMETNYESYILGMAPLVIGCDLDSEAMQEFSRTLFNMRPDIAINMVRTLATFDMRPYLGHVTVPCHIIQSSKDVNVPAGMGDYIHKNLGGKSIVEVMAVDGHLPHLSMPEVTIPVLLRHIQHDIA</sequence>
<keyword evidence="2" id="KW-0378">Hydrolase</keyword>
<evidence type="ECO:0000259" key="3">
    <source>
        <dbReference type="Pfam" id="PF00561"/>
    </source>
</evidence>
<dbReference type="InterPro" id="IPR029058">
    <property type="entry name" value="AB_hydrolase_fold"/>
</dbReference>
<accession>A0A2U8XQ39</accession>
<feature type="domain" description="AB hydrolase-1" evidence="3">
    <location>
        <begin position="19"/>
        <end position="250"/>
    </location>
</feature>
<proteinExistence type="inferred from homology"/>
<protein>
    <submittedName>
        <fullName evidence="4">KAI2d3</fullName>
    </submittedName>
</protein>
<name>A0A2U8XQ39_OROMI</name>
<dbReference type="ESTHER" id="oromi-OmKAI2d3">
    <property type="family name" value="RsbQ-like"/>
</dbReference>
<evidence type="ECO:0000256" key="2">
    <source>
        <dbReference type="ARBA" id="ARBA00022801"/>
    </source>
</evidence>
<dbReference type="InterPro" id="IPR000073">
    <property type="entry name" value="AB_hydrolase_1"/>
</dbReference>
<dbReference type="EMBL" id="MF358992">
    <property type="protein sequence ID" value="AWN64521.1"/>
    <property type="molecule type" value="Genomic_DNA"/>
</dbReference>
<dbReference type="AlphaFoldDB" id="A0A2U8XQ39"/>
<dbReference type="SUPFAM" id="SSF53474">
    <property type="entry name" value="alpha/beta-Hydrolases"/>
    <property type="match status" value="1"/>
</dbReference>
<dbReference type="PANTHER" id="PTHR43039">
    <property type="entry name" value="ESTERASE-RELATED"/>
    <property type="match status" value="1"/>
</dbReference>
<evidence type="ECO:0000256" key="1">
    <source>
        <dbReference type="ARBA" id="ARBA00008645"/>
    </source>
</evidence>